<evidence type="ECO:0000256" key="5">
    <source>
        <dbReference type="ARBA" id="ARBA00005139"/>
    </source>
</evidence>
<dbReference type="InterPro" id="IPR036393">
    <property type="entry name" value="AceGlu_kinase-like_sf"/>
</dbReference>
<dbReference type="InterPro" id="IPR019811">
    <property type="entry name" value="HDH_CS"/>
</dbReference>
<dbReference type="Pfam" id="PF03447">
    <property type="entry name" value="NAD_binding_3"/>
    <property type="match status" value="1"/>
</dbReference>
<evidence type="ECO:0000259" key="18">
    <source>
        <dbReference type="Pfam" id="PF03447"/>
    </source>
</evidence>
<dbReference type="InterPro" id="IPR001048">
    <property type="entry name" value="Asp/Glu/Uridylate_kinase"/>
</dbReference>
<comment type="pathway">
    <text evidence="2">Amino-acid biosynthesis; L-methionine biosynthesis via de novo pathway; L-homoserine from L-aspartate: step 1/3.</text>
</comment>
<keyword evidence="6" id="KW-0028">Amino-acid biosynthesis</keyword>
<dbReference type="Pfam" id="PF00742">
    <property type="entry name" value="Homoserine_dh"/>
    <property type="match status" value="1"/>
</dbReference>
<feature type="domain" description="Homoserine dehydrogenase catalytic" evidence="17">
    <location>
        <begin position="488"/>
        <end position="652"/>
    </location>
</feature>
<evidence type="ECO:0000256" key="13">
    <source>
        <dbReference type="ARBA" id="ARBA00023154"/>
    </source>
</evidence>
<evidence type="ECO:0000256" key="9">
    <source>
        <dbReference type="ARBA" id="ARBA00022777"/>
    </source>
</evidence>
<dbReference type="SUPFAM" id="SSF53633">
    <property type="entry name" value="Carbamate kinase-like"/>
    <property type="match status" value="1"/>
</dbReference>
<comment type="pathway">
    <text evidence="3">Amino-acid biosynthesis; L-threonine biosynthesis; L-threonine from L-aspartate: step 3/5.</text>
</comment>
<evidence type="ECO:0000256" key="10">
    <source>
        <dbReference type="ARBA" id="ARBA00022840"/>
    </source>
</evidence>
<evidence type="ECO:0008006" key="22">
    <source>
        <dbReference type="Google" id="ProtNLM"/>
    </source>
</evidence>
<dbReference type="Gramene" id="Pp3c5_15490V3.3">
    <property type="protein sequence ID" value="Pp3c5_15490V3.3"/>
    <property type="gene ID" value="Pp3c5_15490"/>
</dbReference>
<evidence type="ECO:0000256" key="4">
    <source>
        <dbReference type="ARBA" id="ARBA00005062"/>
    </source>
</evidence>
<feature type="domain" description="Aspartokinase ACT" evidence="19">
    <location>
        <begin position="295"/>
        <end position="332"/>
    </location>
</feature>
<reference evidence="20 21" key="1">
    <citation type="journal article" date="2008" name="Science">
        <title>The Physcomitrella genome reveals evolutionary insights into the conquest of land by plants.</title>
        <authorList>
            <person name="Rensing S."/>
            <person name="Lang D."/>
            <person name="Zimmer A."/>
            <person name="Terry A."/>
            <person name="Salamov A."/>
            <person name="Shapiro H."/>
            <person name="Nishiyama T."/>
            <person name="Perroud P.-F."/>
            <person name="Lindquist E."/>
            <person name="Kamisugi Y."/>
            <person name="Tanahashi T."/>
            <person name="Sakakibara K."/>
            <person name="Fujita T."/>
            <person name="Oishi K."/>
            <person name="Shin-I T."/>
            <person name="Kuroki Y."/>
            <person name="Toyoda A."/>
            <person name="Suzuki Y."/>
            <person name="Hashimoto A."/>
            <person name="Yamaguchi K."/>
            <person name="Sugano A."/>
            <person name="Kohara Y."/>
            <person name="Fujiyama A."/>
            <person name="Anterola A."/>
            <person name="Aoki S."/>
            <person name="Ashton N."/>
            <person name="Barbazuk W.B."/>
            <person name="Barker E."/>
            <person name="Bennetzen J."/>
            <person name="Bezanilla M."/>
            <person name="Blankenship R."/>
            <person name="Cho S.H."/>
            <person name="Dutcher S."/>
            <person name="Estelle M."/>
            <person name="Fawcett J.A."/>
            <person name="Gundlach H."/>
            <person name="Hanada K."/>
            <person name="Heyl A."/>
            <person name="Hicks K.A."/>
            <person name="Hugh J."/>
            <person name="Lohr M."/>
            <person name="Mayer K."/>
            <person name="Melkozernov A."/>
            <person name="Murata T."/>
            <person name="Nelson D."/>
            <person name="Pils B."/>
            <person name="Prigge M."/>
            <person name="Reiss B."/>
            <person name="Renner T."/>
            <person name="Rombauts S."/>
            <person name="Rushton P."/>
            <person name="Sanderfoot A."/>
            <person name="Schween G."/>
            <person name="Shiu S.-H."/>
            <person name="Stueber K."/>
            <person name="Theodoulou F.L."/>
            <person name="Tu H."/>
            <person name="Van de Peer Y."/>
            <person name="Verrier P.J."/>
            <person name="Waters E."/>
            <person name="Wood A."/>
            <person name="Yang L."/>
            <person name="Cove D."/>
            <person name="Cuming A."/>
            <person name="Hasebe M."/>
            <person name="Lucas S."/>
            <person name="Mishler D.B."/>
            <person name="Reski R."/>
            <person name="Grigoriev I."/>
            <person name="Quatrano R.S."/>
            <person name="Boore J.L."/>
        </authorList>
    </citation>
    <scope>NUCLEOTIDE SEQUENCE [LARGE SCALE GENOMIC DNA]</scope>
    <source>
        <strain evidence="20 21">cv. Gransden 2004</strain>
    </source>
</reference>
<protein>
    <recommendedName>
        <fullName evidence="22">Homoserine dehydrogenase</fullName>
    </recommendedName>
</protein>
<feature type="domain" description="Aspartate/glutamate/uridylate kinase" evidence="16">
    <location>
        <begin position="133"/>
        <end position="242"/>
    </location>
</feature>
<dbReference type="Gene3D" id="3.40.1160.10">
    <property type="entry name" value="Acetylglutamate kinase-like"/>
    <property type="match status" value="1"/>
</dbReference>
<keyword evidence="12" id="KW-0560">Oxidoreductase</keyword>
<dbReference type="InterPro" id="IPR001342">
    <property type="entry name" value="HDH_cat"/>
</dbReference>
<reference evidence="20" key="3">
    <citation type="submission" date="2020-12" db="UniProtKB">
        <authorList>
            <consortium name="EnsemblPlants"/>
        </authorList>
    </citation>
    <scope>IDENTIFICATION</scope>
</reference>
<dbReference type="PROSITE" id="PS01042">
    <property type="entry name" value="HOMOSER_DHGENASE"/>
    <property type="match status" value="1"/>
</dbReference>
<evidence type="ECO:0000256" key="7">
    <source>
        <dbReference type="ARBA" id="ARBA00022697"/>
    </source>
</evidence>
<dbReference type="InterPro" id="IPR036291">
    <property type="entry name" value="NAD(P)-bd_dom_sf"/>
</dbReference>
<dbReference type="PROSITE" id="PS00324">
    <property type="entry name" value="ASPARTOKINASE"/>
    <property type="match status" value="1"/>
</dbReference>
<keyword evidence="8" id="KW-0547">Nucleotide-binding</keyword>
<dbReference type="PANTHER" id="PTHR43070:SF5">
    <property type="entry name" value="HOMOSERINE DEHYDROGENASE"/>
    <property type="match status" value="1"/>
</dbReference>
<keyword evidence="10" id="KW-0067">ATP-binding</keyword>
<dbReference type="GO" id="GO:0009090">
    <property type="term" value="P:homoserine biosynthetic process"/>
    <property type="evidence" value="ECO:0000318"/>
    <property type="project" value="GO_Central"/>
</dbReference>
<comment type="cofactor">
    <cofactor evidence="1">
        <name>a metal cation</name>
        <dbReference type="ChEBI" id="CHEBI:25213"/>
    </cofactor>
</comment>
<dbReference type="InterPro" id="IPR005106">
    <property type="entry name" value="Asp/hSer_DH_NAD-bd"/>
</dbReference>
<keyword evidence="9" id="KW-0808">Transferase</keyword>
<keyword evidence="7" id="KW-0791">Threonine biosynthesis</keyword>
<accession>A0A7I4FQ94</accession>
<keyword evidence="11" id="KW-0521">NADP</keyword>
<dbReference type="GO" id="GO:0009088">
    <property type="term" value="P:threonine biosynthetic process"/>
    <property type="evidence" value="ECO:0007669"/>
    <property type="project" value="UniProtKB-UniPathway"/>
</dbReference>
<comment type="catalytic activity">
    <reaction evidence="15">
        <text>L-homoserine + NADP(+) = L-aspartate 4-semialdehyde + NADPH + H(+)</text>
        <dbReference type="Rhea" id="RHEA:15761"/>
        <dbReference type="ChEBI" id="CHEBI:15378"/>
        <dbReference type="ChEBI" id="CHEBI:57476"/>
        <dbReference type="ChEBI" id="CHEBI:57783"/>
        <dbReference type="ChEBI" id="CHEBI:58349"/>
        <dbReference type="ChEBI" id="CHEBI:537519"/>
        <dbReference type="EC" id="1.1.1.3"/>
    </reaction>
    <physiologicalReaction direction="right-to-left" evidence="15">
        <dbReference type="Rhea" id="RHEA:15763"/>
    </physiologicalReaction>
</comment>
<name>A0A7I4FQ94_PHYPA</name>
<evidence type="ECO:0000259" key="19">
    <source>
        <dbReference type="Pfam" id="PF22468"/>
    </source>
</evidence>
<reference evidence="20 21" key="2">
    <citation type="journal article" date="2018" name="Plant J.">
        <title>The Physcomitrella patens chromosome-scale assembly reveals moss genome structure and evolution.</title>
        <authorList>
            <person name="Lang D."/>
            <person name="Ullrich K.K."/>
            <person name="Murat F."/>
            <person name="Fuchs J."/>
            <person name="Jenkins J."/>
            <person name="Haas F.B."/>
            <person name="Piednoel M."/>
            <person name="Gundlach H."/>
            <person name="Van Bel M."/>
            <person name="Meyberg R."/>
            <person name="Vives C."/>
            <person name="Morata J."/>
            <person name="Symeonidi A."/>
            <person name="Hiss M."/>
            <person name="Muchero W."/>
            <person name="Kamisugi Y."/>
            <person name="Saleh O."/>
            <person name="Blanc G."/>
            <person name="Decker E.L."/>
            <person name="van Gessel N."/>
            <person name="Grimwood J."/>
            <person name="Hayes R.D."/>
            <person name="Graham S.W."/>
            <person name="Gunter L.E."/>
            <person name="McDaniel S.F."/>
            <person name="Hoernstein S.N.W."/>
            <person name="Larsson A."/>
            <person name="Li F.W."/>
            <person name="Perroud P.F."/>
            <person name="Phillips J."/>
            <person name="Ranjan P."/>
            <person name="Rokshar D.S."/>
            <person name="Rothfels C.J."/>
            <person name="Schneider L."/>
            <person name="Shu S."/>
            <person name="Stevenson D.W."/>
            <person name="Thummler F."/>
            <person name="Tillich M."/>
            <person name="Villarreal Aguilar J.C."/>
            <person name="Widiez T."/>
            <person name="Wong G.K."/>
            <person name="Wymore A."/>
            <person name="Zhang Y."/>
            <person name="Zimmer A.D."/>
            <person name="Quatrano R.S."/>
            <person name="Mayer K.F.X."/>
            <person name="Goodstein D."/>
            <person name="Casacuberta J.M."/>
            <person name="Vandepoele K."/>
            <person name="Reski R."/>
            <person name="Cuming A.C."/>
            <person name="Tuskan G.A."/>
            <person name="Maumus F."/>
            <person name="Salse J."/>
            <person name="Schmutz J."/>
            <person name="Rensing S.A."/>
        </authorList>
    </citation>
    <scope>NUCLEOTIDE SEQUENCE [LARGE SCALE GENOMIC DNA]</scope>
    <source>
        <strain evidence="20 21">cv. Gransden 2004</strain>
    </source>
</reference>
<dbReference type="InParanoid" id="A0A7I4FQ94"/>
<dbReference type="UniPathway" id="UPA00050">
    <property type="reaction ID" value="UER00063"/>
</dbReference>
<keyword evidence="13" id="KW-0457">Lysine biosynthesis</keyword>
<evidence type="ECO:0000256" key="8">
    <source>
        <dbReference type="ARBA" id="ARBA00022741"/>
    </source>
</evidence>
<comment type="pathway">
    <text evidence="5">Amino-acid biosynthesis; L-threonine biosynthesis; L-threonine from L-aspartate: step 1/5.</text>
</comment>
<sequence length="652" mass="71279">MIASLQFACQALSVTTSFSHTSRSSPCLGSTHKASTDCLSAASSRSFVLLPPTPSVRLHGQSVKKQRIRPIVAASGFAPAIILLLNGRFWKWNVFYEVPDIRQPLTRWSCIISPGTAFSTDEESSILPIGASWAVHKFGGTCVATSERIKNVAKIIVEDTSKRKVAVVSAMSQTLLEIGKELSTFLSDLEADIFNLRAMLRAISIAGYAPETLEDWVVGHGEVWAAKLLAAAVRKASSEHSVCFAVPEKEADTVREALLLKFRKDLDAERLSKVEVVKNCSILAAVGHRMASTPDASINVRAFAQGCSEYNITVVVDQNDAVRALKAVHSRFYHNETSIAVGLVGPGSIGKALLNQFKEQVAILKEDNKVDFRVMGIQNRTKMYLSETAIDLSNWEELLQTKGVPKDIAIFTAHMQSHSLPNAVIVDCTADDDVTGNYYDWLQKGIHIITPNKIANSGPYEQYARLRRLQRQSGIHYFYEGTVGAGLPIISTLRGLIGTGDKILKVEGVLSGTLSYLFNNFNGEKPFSQIVTEAKAEGLTEPNPKDDLTGMDVGRKVTILARECGLRLELDDVKIDEDWMSEDLLVLRFVGIVDVVKREGRVQLVSKPISDAFAQLSGADNMIAFTTTRYKSEQRHIVRGPGAGPEVTAAGV</sequence>
<proteinExistence type="predicted"/>
<dbReference type="PANTHER" id="PTHR43070">
    <property type="match status" value="1"/>
</dbReference>
<dbReference type="InterPro" id="IPR018042">
    <property type="entry name" value="Aspartate_kinase_CS"/>
</dbReference>
<dbReference type="AlphaFoldDB" id="A0A7I4FQ94"/>
<dbReference type="GO" id="GO:0004412">
    <property type="term" value="F:homoserine dehydrogenase activity"/>
    <property type="evidence" value="ECO:0000318"/>
    <property type="project" value="GO_Central"/>
</dbReference>
<evidence type="ECO:0000256" key="11">
    <source>
        <dbReference type="ARBA" id="ARBA00022857"/>
    </source>
</evidence>
<dbReference type="UniPathway" id="UPA00051">
    <property type="reaction ID" value="UER00462"/>
</dbReference>
<dbReference type="InterPro" id="IPR011147">
    <property type="entry name" value="Bifunc_Aspkin/hSer_DH"/>
</dbReference>
<evidence type="ECO:0000256" key="2">
    <source>
        <dbReference type="ARBA" id="ARBA00004986"/>
    </source>
</evidence>
<dbReference type="Pfam" id="PF22468">
    <property type="entry name" value="ACT_9"/>
    <property type="match status" value="1"/>
</dbReference>
<dbReference type="GO" id="GO:0005524">
    <property type="term" value="F:ATP binding"/>
    <property type="evidence" value="ECO:0007669"/>
    <property type="project" value="UniProtKB-KW"/>
</dbReference>
<dbReference type="FunFam" id="3.40.50.720:FF:000083">
    <property type="entry name" value="Bifunctional aspartokinase/homoserine dehydrogenase"/>
    <property type="match status" value="1"/>
</dbReference>
<evidence type="ECO:0000313" key="20">
    <source>
        <dbReference type="EnsemblPlants" id="Pp3c5_15490V3.3"/>
    </source>
</evidence>
<dbReference type="InterPro" id="IPR045865">
    <property type="entry name" value="ACT-like_dom_sf"/>
</dbReference>
<evidence type="ECO:0000313" key="21">
    <source>
        <dbReference type="Proteomes" id="UP000006727"/>
    </source>
</evidence>
<keyword evidence="9" id="KW-0418">Kinase</keyword>
<evidence type="ECO:0000259" key="16">
    <source>
        <dbReference type="Pfam" id="PF00696"/>
    </source>
</evidence>
<dbReference type="Gene3D" id="3.40.50.720">
    <property type="entry name" value="NAD(P)-binding Rossmann-like Domain"/>
    <property type="match status" value="1"/>
</dbReference>
<evidence type="ECO:0000256" key="12">
    <source>
        <dbReference type="ARBA" id="ARBA00023002"/>
    </source>
</evidence>
<dbReference type="Pfam" id="PF00696">
    <property type="entry name" value="AA_kinase"/>
    <property type="match status" value="1"/>
</dbReference>
<evidence type="ECO:0000256" key="15">
    <source>
        <dbReference type="ARBA" id="ARBA00048841"/>
    </source>
</evidence>
<dbReference type="GO" id="GO:0009086">
    <property type="term" value="P:methionine biosynthetic process"/>
    <property type="evidence" value="ECO:0007669"/>
    <property type="project" value="UniProtKB-KW"/>
</dbReference>
<keyword evidence="14" id="KW-0486">Methionine biosynthesis</keyword>
<dbReference type="GO" id="GO:0050661">
    <property type="term" value="F:NADP binding"/>
    <property type="evidence" value="ECO:0007669"/>
    <property type="project" value="InterPro"/>
</dbReference>
<dbReference type="UniPathway" id="UPA00034">
    <property type="reaction ID" value="UER00015"/>
</dbReference>
<dbReference type="Gene3D" id="3.30.70.260">
    <property type="match status" value="1"/>
</dbReference>
<evidence type="ECO:0000256" key="14">
    <source>
        <dbReference type="ARBA" id="ARBA00023167"/>
    </source>
</evidence>
<organism evidence="20 21">
    <name type="scientific">Physcomitrium patens</name>
    <name type="common">Spreading-leaved earth moss</name>
    <name type="synonym">Physcomitrella patens</name>
    <dbReference type="NCBI Taxonomy" id="3218"/>
    <lineage>
        <taxon>Eukaryota</taxon>
        <taxon>Viridiplantae</taxon>
        <taxon>Streptophyta</taxon>
        <taxon>Embryophyta</taxon>
        <taxon>Bryophyta</taxon>
        <taxon>Bryophytina</taxon>
        <taxon>Bryopsida</taxon>
        <taxon>Funariidae</taxon>
        <taxon>Funariales</taxon>
        <taxon>Funariaceae</taxon>
        <taxon>Physcomitrium</taxon>
    </lineage>
</organism>
<dbReference type="InterPro" id="IPR054352">
    <property type="entry name" value="ACT_Aspartokinase"/>
</dbReference>
<evidence type="ECO:0000256" key="6">
    <source>
        <dbReference type="ARBA" id="ARBA00022605"/>
    </source>
</evidence>
<dbReference type="Proteomes" id="UP000006727">
    <property type="component" value="Chromosome 5"/>
</dbReference>
<dbReference type="GO" id="GO:0009067">
    <property type="term" value="P:aspartate family amino acid biosynthetic process"/>
    <property type="evidence" value="ECO:0000318"/>
    <property type="project" value="GO_Central"/>
</dbReference>
<dbReference type="EMBL" id="ABEU02000005">
    <property type="status" value="NOT_ANNOTATED_CDS"/>
    <property type="molecule type" value="Genomic_DNA"/>
</dbReference>
<dbReference type="SUPFAM" id="SSF55347">
    <property type="entry name" value="Glyceraldehyde-3-phosphate dehydrogenase-like, C-terminal domain"/>
    <property type="match status" value="1"/>
</dbReference>
<comment type="pathway">
    <text evidence="4">Amino-acid biosynthesis; L-methionine biosynthesis via de novo pathway; L-homoserine from L-aspartate: step 3/3.</text>
</comment>
<keyword evidence="21" id="KW-1185">Reference proteome</keyword>
<dbReference type="GO" id="GO:0004072">
    <property type="term" value="F:aspartate kinase activity"/>
    <property type="evidence" value="ECO:0007669"/>
    <property type="project" value="InterPro"/>
</dbReference>
<evidence type="ECO:0000259" key="17">
    <source>
        <dbReference type="Pfam" id="PF00742"/>
    </source>
</evidence>
<feature type="domain" description="Aspartate/homoserine dehydrogenase NAD-binding" evidence="18">
    <location>
        <begin position="345"/>
        <end position="480"/>
    </location>
</feature>
<dbReference type="GO" id="GO:0009089">
    <property type="term" value="P:lysine biosynthetic process via diaminopimelate"/>
    <property type="evidence" value="ECO:0007669"/>
    <property type="project" value="UniProtKB-UniPathway"/>
</dbReference>
<dbReference type="SUPFAM" id="SSF51735">
    <property type="entry name" value="NAD(P)-binding Rossmann-fold domains"/>
    <property type="match status" value="1"/>
</dbReference>
<dbReference type="Gene3D" id="3.30.360.10">
    <property type="entry name" value="Dihydrodipicolinate Reductase, domain 2"/>
    <property type="match status" value="1"/>
</dbReference>
<evidence type="ECO:0000256" key="1">
    <source>
        <dbReference type="ARBA" id="ARBA00001920"/>
    </source>
</evidence>
<dbReference type="EnsemblPlants" id="Pp3c5_15490V3.3">
    <property type="protein sequence ID" value="Pp3c5_15490V3.3"/>
    <property type="gene ID" value="Pp3c5_15490"/>
</dbReference>
<dbReference type="SUPFAM" id="SSF55021">
    <property type="entry name" value="ACT-like"/>
    <property type="match status" value="1"/>
</dbReference>
<evidence type="ECO:0000256" key="3">
    <source>
        <dbReference type="ARBA" id="ARBA00005056"/>
    </source>
</evidence>